<organism evidence="1 2">
    <name type="scientific">Dentiscutata erythropus</name>
    <dbReference type="NCBI Taxonomy" id="1348616"/>
    <lineage>
        <taxon>Eukaryota</taxon>
        <taxon>Fungi</taxon>
        <taxon>Fungi incertae sedis</taxon>
        <taxon>Mucoromycota</taxon>
        <taxon>Glomeromycotina</taxon>
        <taxon>Glomeromycetes</taxon>
        <taxon>Diversisporales</taxon>
        <taxon>Gigasporaceae</taxon>
        <taxon>Dentiscutata</taxon>
    </lineage>
</organism>
<dbReference type="AlphaFoldDB" id="A0A9N9JJ32"/>
<name>A0A9N9JJ32_9GLOM</name>
<dbReference type="OrthoDB" id="10264306at2759"/>
<feature type="non-terminal residue" evidence="1">
    <location>
        <position position="119"/>
    </location>
</feature>
<accession>A0A9N9JJ32</accession>
<proteinExistence type="predicted"/>
<evidence type="ECO:0000313" key="2">
    <source>
        <dbReference type="Proteomes" id="UP000789405"/>
    </source>
</evidence>
<dbReference type="EMBL" id="CAJVPY010022957">
    <property type="protein sequence ID" value="CAG8784119.1"/>
    <property type="molecule type" value="Genomic_DNA"/>
</dbReference>
<gene>
    <name evidence="1" type="ORF">DERYTH_LOCUS20043</name>
</gene>
<dbReference type="Proteomes" id="UP000789405">
    <property type="component" value="Unassembled WGS sequence"/>
</dbReference>
<reference evidence="1" key="1">
    <citation type="submission" date="2021-06" db="EMBL/GenBank/DDBJ databases">
        <authorList>
            <person name="Kallberg Y."/>
            <person name="Tangrot J."/>
            <person name="Rosling A."/>
        </authorList>
    </citation>
    <scope>NUCLEOTIDE SEQUENCE</scope>
    <source>
        <strain evidence="1">MA453B</strain>
    </source>
</reference>
<comment type="caution">
    <text evidence="1">The sequence shown here is derived from an EMBL/GenBank/DDBJ whole genome shotgun (WGS) entry which is preliminary data.</text>
</comment>
<keyword evidence="2" id="KW-1185">Reference proteome</keyword>
<evidence type="ECO:0000313" key="1">
    <source>
        <dbReference type="EMBL" id="CAG8784119.1"/>
    </source>
</evidence>
<protein>
    <submittedName>
        <fullName evidence="1">4025_t:CDS:1</fullName>
    </submittedName>
</protein>
<sequence length="119" mass="13611">MIPSTSEDPFHKIILKYSSEKSEFLKESTSQYGYNGSVYLDHSGATIYAKSVISFFTNNLTNNLFGNPHSYNPSLRRFAEENNSPIIQAITEKDLESSFKNIHEYLINDNLHSEINQDI</sequence>